<dbReference type="PROSITE" id="PS50977">
    <property type="entry name" value="HTH_TETR_2"/>
    <property type="match status" value="1"/>
</dbReference>
<dbReference type="Gene3D" id="1.10.10.60">
    <property type="entry name" value="Homeodomain-like"/>
    <property type="match status" value="1"/>
</dbReference>
<reference evidence="4 5" key="1">
    <citation type="submission" date="2021-01" db="EMBL/GenBank/DDBJ databases">
        <title>Whole genome shotgun sequence of Catellatospora chokoriensis NBRC 107358.</title>
        <authorList>
            <person name="Komaki H."/>
            <person name="Tamura T."/>
        </authorList>
    </citation>
    <scope>NUCLEOTIDE SEQUENCE [LARGE SCALE GENOMIC DNA]</scope>
    <source>
        <strain evidence="4 5">NBRC 107358</strain>
    </source>
</reference>
<feature type="DNA-binding region" description="H-T-H motif" evidence="2">
    <location>
        <begin position="35"/>
        <end position="54"/>
    </location>
</feature>
<dbReference type="AlphaFoldDB" id="A0A8J3K7U8"/>
<dbReference type="Pfam" id="PF00440">
    <property type="entry name" value="TetR_N"/>
    <property type="match status" value="1"/>
</dbReference>
<keyword evidence="1 2" id="KW-0238">DNA-binding</keyword>
<comment type="caution">
    <text evidence="4">The sequence shown here is derived from an EMBL/GenBank/DDBJ whole genome shotgun (WGS) entry which is preliminary data.</text>
</comment>
<dbReference type="PANTHER" id="PTHR30055">
    <property type="entry name" value="HTH-TYPE TRANSCRIPTIONAL REGULATOR RUTR"/>
    <property type="match status" value="1"/>
</dbReference>
<gene>
    <name evidence="4" type="ORF">Cch02nite_57690</name>
</gene>
<dbReference type="PANTHER" id="PTHR30055:SF235">
    <property type="entry name" value="TRANSCRIPTIONAL REGULATORY PROTEIN"/>
    <property type="match status" value="1"/>
</dbReference>
<dbReference type="InterPro" id="IPR009057">
    <property type="entry name" value="Homeodomain-like_sf"/>
</dbReference>
<dbReference type="GO" id="GO:0003700">
    <property type="term" value="F:DNA-binding transcription factor activity"/>
    <property type="evidence" value="ECO:0007669"/>
    <property type="project" value="TreeGrafter"/>
</dbReference>
<protein>
    <submittedName>
        <fullName evidence="4">TetR family transcriptional regulator</fullName>
    </submittedName>
</protein>
<dbReference type="Proteomes" id="UP000619293">
    <property type="component" value="Unassembled WGS sequence"/>
</dbReference>
<evidence type="ECO:0000256" key="1">
    <source>
        <dbReference type="ARBA" id="ARBA00023125"/>
    </source>
</evidence>
<dbReference type="InterPro" id="IPR041678">
    <property type="entry name" value="TetR_C_16"/>
</dbReference>
<proteinExistence type="predicted"/>
<keyword evidence="5" id="KW-1185">Reference proteome</keyword>
<evidence type="ECO:0000313" key="5">
    <source>
        <dbReference type="Proteomes" id="UP000619293"/>
    </source>
</evidence>
<accession>A0A8J3K7U8</accession>
<dbReference type="InterPro" id="IPR036271">
    <property type="entry name" value="Tet_transcr_reg_TetR-rel_C_sf"/>
</dbReference>
<organism evidence="4 5">
    <name type="scientific">Catellatospora chokoriensis</name>
    <dbReference type="NCBI Taxonomy" id="310353"/>
    <lineage>
        <taxon>Bacteria</taxon>
        <taxon>Bacillati</taxon>
        <taxon>Actinomycetota</taxon>
        <taxon>Actinomycetes</taxon>
        <taxon>Micromonosporales</taxon>
        <taxon>Micromonosporaceae</taxon>
        <taxon>Catellatospora</taxon>
    </lineage>
</organism>
<sequence>MVTQQPRRRDAAATREAILDSAVEAFTRAGYDGAGVREVAAAAGVTAMLVNRYFGSKEQLFAEVVERSFAPPTIVGSPPAALAAHLAEALVARTDPAAAQLSPFLLMLRSAGNPRAAEIMRDAISRHVGTRLTNLLDGTDAEQRAELVLALISGVWLMRDIIATPALTSADPAQLTEMLTDALRALSNTGPHRASS</sequence>
<dbReference type="Gene3D" id="1.10.357.10">
    <property type="entry name" value="Tetracycline Repressor, domain 2"/>
    <property type="match status" value="1"/>
</dbReference>
<evidence type="ECO:0000256" key="2">
    <source>
        <dbReference type="PROSITE-ProRule" id="PRU00335"/>
    </source>
</evidence>
<dbReference type="Pfam" id="PF17920">
    <property type="entry name" value="TetR_C_16"/>
    <property type="match status" value="1"/>
</dbReference>
<dbReference type="InterPro" id="IPR050109">
    <property type="entry name" value="HTH-type_TetR-like_transc_reg"/>
</dbReference>
<dbReference type="PRINTS" id="PR00455">
    <property type="entry name" value="HTHTETR"/>
</dbReference>
<dbReference type="InterPro" id="IPR001647">
    <property type="entry name" value="HTH_TetR"/>
</dbReference>
<name>A0A8J3K7U8_9ACTN</name>
<evidence type="ECO:0000313" key="4">
    <source>
        <dbReference type="EMBL" id="GIF92325.1"/>
    </source>
</evidence>
<dbReference type="EMBL" id="BONG01000044">
    <property type="protein sequence ID" value="GIF92325.1"/>
    <property type="molecule type" value="Genomic_DNA"/>
</dbReference>
<feature type="domain" description="HTH tetR-type" evidence="3">
    <location>
        <begin position="12"/>
        <end position="72"/>
    </location>
</feature>
<evidence type="ECO:0000259" key="3">
    <source>
        <dbReference type="PROSITE" id="PS50977"/>
    </source>
</evidence>
<dbReference type="GO" id="GO:0000976">
    <property type="term" value="F:transcription cis-regulatory region binding"/>
    <property type="evidence" value="ECO:0007669"/>
    <property type="project" value="TreeGrafter"/>
</dbReference>
<dbReference type="SUPFAM" id="SSF48498">
    <property type="entry name" value="Tetracyclin repressor-like, C-terminal domain"/>
    <property type="match status" value="1"/>
</dbReference>
<dbReference type="SUPFAM" id="SSF46689">
    <property type="entry name" value="Homeodomain-like"/>
    <property type="match status" value="1"/>
</dbReference>